<keyword evidence="3" id="KW-0804">Transcription</keyword>
<dbReference type="GO" id="GO:0003700">
    <property type="term" value="F:DNA-binding transcription factor activity"/>
    <property type="evidence" value="ECO:0007669"/>
    <property type="project" value="TreeGrafter"/>
</dbReference>
<evidence type="ECO:0000313" key="6">
    <source>
        <dbReference type="EMBL" id="GEL24294.1"/>
    </source>
</evidence>
<feature type="DNA-binding region" description="H-T-H motif" evidence="4">
    <location>
        <begin position="34"/>
        <end position="53"/>
    </location>
</feature>
<dbReference type="PROSITE" id="PS50977">
    <property type="entry name" value="HTH_TETR_2"/>
    <property type="match status" value="1"/>
</dbReference>
<dbReference type="Proteomes" id="UP000321685">
    <property type="component" value="Unassembled WGS sequence"/>
</dbReference>
<keyword evidence="1" id="KW-0805">Transcription regulation</keyword>
<evidence type="ECO:0000256" key="2">
    <source>
        <dbReference type="ARBA" id="ARBA00023125"/>
    </source>
</evidence>
<evidence type="ECO:0000313" key="7">
    <source>
        <dbReference type="Proteomes" id="UP000321685"/>
    </source>
</evidence>
<reference evidence="6 7" key="1">
    <citation type="submission" date="2019-07" db="EMBL/GenBank/DDBJ databases">
        <title>Whole genome shotgun sequence of Pseudonocardia sulfidoxydans NBRC 16205.</title>
        <authorList>
            <person name="Hosoyama A."/>
            <person name="Uohara A."/>
            <person name="Ohji S."/>
            <person name="Ichikawa N."/>
        </authorList>
    </citation>
    <scope>NUCLEOTIDE SEQUENCE [LARGE SCALE GENOMIC DNA]</scope>
    <source>
        <strain evidence="6 7">NBRC 16205</strain>
    </source>
</reference>
<organism evidence="6 7">
    <name type="scientific">Pseudonocardia sulfidoxydans NBRC 16205</name>
    <dbReference type="NCBI Taxonomy" id="1223511"/>
    <lineage>
        <taxon>Bacteria</taxon>
        <taxon>Bacillati</taxon>
        <taxon>Actinomycetota</taxon>
        <taxon>Actinomycetes</taxon>
        <taxon>Pseudonocardiales</taxon>
        <taxon>Pseudonocardiaceae</taxon>
        <taxon>Pseudonocardia</taxon>
    </lineage>
</organism>
<dbReference type="Gene3D" id="1.10.357.10">
    <property type="entry name" value="Tetracycline Repressor, domain 2"/>
    <property type="match status" value="1"/>
</dbReference>
<dbReference type="PANTHER" id="PTHR30055">
    <property type="entry name" value="HTH-TYPE TRANSCRIPTIONAL REGULATOR RUTR"/>
    <property type="match status" value="1"/>
</dbReference>
<dbReference type="EMBL" id="BJVJ01000031">
    <property type="protein sequence ID" value="GEL24294.1"/>
    <property type="molecule type" value="Genomic_DNA"/>
</dbReference>
<name>A0A511DKI1_9PSEU</name>
<evidence type="ECO:0000256" key="1">
    <source>
        <dbReference type="ARBA" id="ARBA00023015"/>
    </source>
</evidence>
<dbReference type="InterPro" id="IPR001647">
    <property type="entry name" value="HTH_TetR"/>
</dbReference>
<evidence type="ECO:0000256" key="4">
    <source>
        <dbReference type="PROSITE-ProRule" id="PRU00335"/>
    </source>
</evidence>
<sequence length="218" mass="24257">MAVTAVGRRPGRPPSLTREEVARAALAEGFDTLSMPSVARRLGVSHSTLYRYVDSRSDLLLAALEIAVAEHDWPSPELGWRPLLEAFADALWRMVEVRPGMAEAAYTMTSLPPQVMQLLGAYGARLRAEGFTSRDAVVALDFLVDLVFSTAIAMRGLDAVEETPDGPRTRRELHRDSMRSLSGVSPAIDEDATWRGRGWFHDKLDIMLDGLELRLRRR</sequence>
<dbReference type="InterPro" id="IPR050109">
    <property type="entry name" value="HTH-type_TetR-like_transc_reg"/>
</dbReference>
<comment type="caution">
    <text evidence="6">The sequence shown here is derived from an EMBL/GenBank/DDBJ whole genome shotgun (WGS) entry which is preliminary data.</text>
</comment>
<dbReference type="InterPro" id="IPR009057">
    <property type="entry name" value="Homeodomain-like_sf"/>
</dbReference>
<dbReference type="AlphaFoldDB" id="A0A511DKI1"/>
<evidence type="ECO:0000259" key="5">
    <source>
        <dbReference type="PROSITE" id="PS50977"/>
    </source>
</evidence>
<dbReference type="Pfam" id="PF00440">
    <property type="entry name" value="TetR_N"/>
    <property type="match status" value="1"/>
</dbReference>
<feature type="domain" description="HTH tetR-type" evidence="5">
    <location>
        <begin position="11"/>
        <end position="71"/>
    </location>
</feature>
<dbReference type="SUPFAM" id="SSF48498">
    <property type="entry name" value="Tetracyclin repressor-like, C-terminal domain"/>
    <property type="match status" value="1"/>
</dbReference>
<keyword evidence="2 4" id="KW-0238">DNA-binding</keyword>
<protein>
    <recommendedName>
        <fullName evidence="5">HTH tetR-type domain-containing protein</fullName>
    </recommendedName>
</protein>
<keyword evidence="7" id="KW-1185">Reference proteome</keyword>
<evidence type="ECO:0000256" key="3">
    <source>
        <dbReference type="ARBA" id="ARBA00023163"/>
    </source>
</evidence>
<proteinExistence type="predicted"/>
<dbReference type="InterPro" id="IPR036271">
    <property type="entry name" value="Tet_transcr_reg_TetR-rel_C_sf"/>
</dbReference>
<gene>
    <name evidence="6" type="ORF">PSU4_32480</name>
</gene>
<dbReference type="GO" id="GO:0000976">
    <property type="term" value="F:transcription cis-regulatory region binding"/>
    <property type="evidence" value="ECO:0007669"/>
    <property type="project" value="TreeGrafter"/>
</dbReference>
<accession>A0A511DKI1</accession>
<dbReference type="PANTHER" id="PTHR30055:SF151">
    <property type="entry name" value="TRANSCRIPTIONAL REGULATORY PROTEIN"/>
    <property type="match status" value="1"/>
</dbReference>
<dbReference type="SUPFAM" id="SSF46689">
    <property type="entry name" value="Homeodomain-like"/>
    <property type="match status" value="1"/>
</dbReference>
<dbReference type="CDD" id="cd00569">
    <property type="entry name" value="HTH_Hin_like"/>
    <property type="match status" value="1"/>
</dbReference>